<sequence length="84" mass="9679">MATFPELAELLHEKLIKLDKEWMKSPGGKERWANFINWYEKKVQEHNSGSLICTDAREEYGGKNTIFGMLPTLSSNDDLTKLFS</sequence>
<dbReference type="InterPro" id="IPR023139">
    <property type="entry name" value="PBDC1-like_dom_sf"/>
</dbReference>
<evidence type="ECO:0000313" key="3">
    <source>
        <dbReference type="Proteomes" id="UP001049176"/>
    </source>
</evidence>
<dbReference type="OrthoDB" id="10248897at2759"/>
<dbReference type="KEGG" id="more:E1B28_012103"/>
<dbReference type="InterPro" id="IPR021148">
    <property type="entry name" value="Polysacc_synth_dom"/>
</dbReference>
<dbReference type="EMBL" id="CM032188">
    <property type="protein sequence ID" value="KAG7088072.1"/>
    <property type="molecule type" value="Genomic_DNA"/>
</dbReference>
<organism evidence="2 3">
    <name type="scientific">Marasmius oreades</name>
    <name type="common">fairy-ring Marasmius</name>
    <dbReference type="NCBI Taxonomy" id="181124"/>
    <lineage>
        <taxon>Eukaryota</taxon>
        <taxon>Fungi</taxon>
        <taxon>Dikarya</taxon>
        <taxon>Basidiomycota</taxon>
        <taxon>Agaricomycotina</taxon>
        <taxon>Agaricomycetes</taxon>
        <taxon>Agaricomycetidae</taxon>
        <taxon>Agaricales</taxon>
        <taxon>Marasmiineae</taxon>
        <taxon>Marasmiaceae</taxon>
        <taxon>Marasmius</taxon>
    </lineage>
</organism>
<name>A0A9P7RRF0_9AGAR</name>
<accession>A0A9P7RRF0</accession>
<dbReference type="AlphaFoldDB" id="A0A9P7RRF0"/>
<dbReference type="GeneID" id="66081178"/>
<dbReference type="RefSeq" id="XP_043004543.1">
    <property type="nucleotide sequence ID" value="XM_043157177.1"/>
</dbReference>
<protein>
    <recommendedName>
        <fullName evidence="1">Polysaccharide biosynthesis domain-containing protein</fullName>
    </recommendedName>
</protein>
<feature type="domain" description="Polysaccharide biosynthesis" evidence="1">
    <location>
        <begin position="3"/>
        <end position="67"/>
    </location>
</feature>
<proteinExistence type="predicted"/>
<dbReference type="Gene3D" id="1.10.3560.10">
    <property type="entry name" value="yst0336 like domain"/>
    <property type="match status" value="1"/>
</dbReference>
<comment type="caution">
    <text evidence="2">The sequence shown here is derived from an EMBL/GenBank/DDBJ whole genome shotgun (WGS) entry which is preliminary data.</text>
</comment>
<dbReference type="Pfam" id="PF04669">
    <property type="entry name" value="PBDC1"/>
    <property type="match status" value="1"/>
</dbReference>
<dbReference type="Proteomes" id="UP001049176">
    <property type="component" value="Chromosome 8"/>
</dbReference>
<evidence type="ECO:0000259" key="1">
    <source>
        <dbReference type="Pfam" id="PF04669"/>
    </source>
</evidence>
<reference evidence="2" key="1">
    <citation type="journal article" date="2021" name="Genome Biol. Evol.">
        <title>The assembled and annotated genome of the fairy-ring fungus Marasmius oreades.</title>
        <authorList>
            <person name="Hiltunen M."/>
            <person name="Ament-Velasquez S.L."/>
            <person name="Johannesson H."/>
        </authorList>
    </citation>
    <scope>NUCLEOTIDE SEQUENCE</scope>
    <source>
        <strain evidence="2">03SP1</strain>
    </source>
</reference>
<gene>
    <name evidence="2" type="ORF">E1B28_012103</name>
</gene>
<keyword evidence="3" id="KW-1185">Reference proteome</keyword>
<evidence type="ECO:0000313" key="2">
    <source>
        <dbReference type="EMBL" id="KAG7088072.1"/>
    </source>
</evidence>